<evidence type="ECO:0000256" key="2">
    <source>
        <dbReference type="ARBA" id="ARBA00022670"/>
    </source>
</evidence>
<feature type="domain" description="Peptidase M16 C-terminal" evidence="8">
    <location>
        <begin position="192"/>
        <end position="369"/>
    </location>
</feature>
<dbReference type="EMBL" id="JAUJEB010000006">
    <property type="protein sequence ID" value="MDN5215294.1"/>
    <property type="molecule type" value="Genomic_DNA"/>
</dbReference>
<dbReference type="SUPFAM" id="SSF63411">
    <property type="entry name" value="LuxS/MPP-like metallohydrolase"/>
    <property type="match status" value="2"/>
</dbReference>
<comment type="similarity">
    <text evidence="1">Belongs to the peptidase M16 family.</text>
</comment>
<keyword evidence="4" id="KW-0862">Zinc</keyword>
<evidence type="ECO:0000256" key="4">
    <source>
        <dbReference type="ARBA" id="ARBA00022833"/>
    </source>
</evidence>
<keyword evidence="6" id="KW-0732">Signal</keyword>
<keyword evidence="2" id="KW-0645">Protease</keyword>
<keyword evidence="10" id="KW-1185">Reference proteome</keyword>
<dbReference type="InterPro" id="IPR050626">
    <property type="entry name" value="Peptidase_M16"/>
</dbReference>
<name>A0ABT8LBY5_9BACT</name>
<evidence type="ECO:0000256" key="5">
    <source>
        <dbReference type="ARBA" id="ARBA00023049"/>
    </source>
</evidence>
<dbReference type="PANTHER" id="PTHR43690">
    <property type="entry name" value="NARDILYSIN"/>
    <property type="match status" value="1"/>
</dbReference>
<gene>
    <name evidence="9" type="ORF">QQ020_24660</name>
</gene>
<dbReference type="InterPro" id="IPR011765">
    <property type="entry name" value="Pept_M16_N"/>
</dbReference>
<dbReference type="InterPro" id="IPR007863">
    <property type="entry name" value="Peptidase_M16_C"/>
</dbReference>
<evidence type="ECO:0000256" key="6">
    <source>
        <dbReference type="SAM" id="SignalP"/>
    </source>
</evidence>
<evidence type="ECO:0000259" key="7">
    <source>
        <dbReference type="Pfam" id="PF00675"/>
    </source>
</evidence>
<feature type="domain" description="Peptidase M16 N-terminal" evidence="7">
    <location>
        <begin position="38"/>
        <end position="177"/>
    </location>
</feature>
<comment type="caution">
    <text evidence="9">The sequence shown here is derived from an EMBL/GenBank/DDBJ whole genome shotgun (WGS) entry which is preliminary data.</text>
</comment>
<dbReference type="Pfam" id="PF00675">
    <property type="entry name" value="Peptidase_M16"/>
    <property type="match status" value="1"/>
</dbReference>
<evidence type="ECO:0000256" key="3">
    <source>
        <dbReference type="ARBA" id="ARBA00022801"/>
    </source>
</evidence>
<organism evidence="9 10">
    <name type="scientific">Agaribacillus aureus</name>
    <dbReference type="NCBI Taxonomy" id="3051825"/>
    <lineage>
        <taxon>Bacteria</taxon>
        <taxon>Pseudomonadati</taxon>
        <taxon>Bacteroidota</taxon>
        <taxon>Cytophagia</taxon>
        <taxon>Cytophagales</taxon>
        <taxon>Splendidivirgaceae</taxon>
        <taxon>Agaribacillus</taxon>
    </lineage>
</organism>
<dbReference type="PANTHER" id="PTHR43690:SF17">
    <property type="entry name" value="PROTEIN YHJJ"/>
    <property type="match status" value="1"/>
</dbReference>
<proteinExistence type="inferred from homology"/>
<dbReference type="RefSeq" id="WP_346760885.1">
    <property type="nucleotide sequence ID" value="NZ_JAUJEB010000006.1"/>
</dbReference>
<protein>
    <submittedName>
        <fullName evidence="9">Pitrilysin family protein</fullName>
    </submittedName>
</protein>
<dbReference type="InterPro" id="IPR011249">
    <property type="entry name" value="Metalloenz_LuxS/M16"/>
</dbReference>
<keyword evidence="5" id="KW-0482">Metalloprotease</keyword>
<keyword evidence="3" id="KW-0378">Hydrolase</keyword>
<accession>A0ABT8LBY5</accession>
<feature type="signal peptide" evidence="6">
    <location>
        <begin position="1"/>
        <end position="20"/>
    </location>
</feature>
<dbReference type="Gene3D" id="3.30.830.10">
    <property type="entry name" value="Metalloenzyme, LuxS/M16 peptidase-like"/>
    <property type="match status" value="2"/>
</dbReference>
<reference evidence="9" key="1">
    <citation type="submission" date="2023-06" db="EMBL/GenBank/DDBJ databases">
        <title>Genomic of Agaribacillus aureum.</title>
        <authorList>
            <person name="Wang G."/>
        </authorList>
    </citation>
    <scope>NUCLEOTIDE SEQUENCE</scope>
    <source>
        <strain evidence="9">BMA12</strain>
    </source>
</reference>
<feature type="chain" id="PRO_5045096710" evidence="6">
    <location>
        <begin position="21"/>
        <end position="453"/>
    </location>
</feature>
<dbReference type="Pfam" id="PF05193">
    <property type="entry name" value="Peptidase_M16_C"/>
    <property type="match status" value="1"/>
</dbReference>
<dbReference type="Proteomes" id="UP001172083">
    <property type="component" value="Unassembled WGS sequence"/>
</dbReference>
<evidence type="ECO:0000259" key="8">
    <source>
        <dbReference type="Pfam" id="PF05193"/>
    </source>
</evidence>
<evidence type="ECO:0000313" key="10">
    <source>
        <dbReference type="Proteomes" id="UP001172083"/>
    </source>
</evidence>
<sequence>MKKIGVLAMLLPLTIHLVLAQGTNIEFTEYDLDNGLHVILHQDNSTPIVVVSVLYHVGSKNEDPNRTGFAHFFEHLLFEGSENIERGQFDKLVTGAGGALNANTSFDRTFYYELLPSNQLELGLYLESERMLHAKIDSVGIETQREVVKEEKRQRIDNQPYGSILVEVLDRAYEEHPYQWAPIGSMEHINQATLQEFMDFYNTFYVPNNATLSIAGDIDIEKTKKLVAKYFDEVPKSTKPLPRPTVVEPQKTKEVRDVVFDNIQLPAAIQAYHMPAQGTPDYYALNVLTNLLSNGQSSRLNKALVDEQQKALFVGAIPLSAEDPGLFITFGIAAAGVDVNELESSIDQELEKVKTDLITEREFQKIQNQIENDFIAGNARVAGIAESLANYHVYFGDANLINTEIDKFRKVTREDIKRVANKYLIKENRVVLHYLPKSAQQQPDNSTINKEGN</sequence>
<evidence type="ECO:0000256" key="1">
    <source>
        <dbReference type="ARBA" id="ARBA00007261"/>
    </source>
</evidence>
<evidence type="ECO:0000313" key="9">
    <source>
        <dbReference type="EMBL" id="MDN5215294.1"/>
    </source>
</evidence>